<keyword evidence="2" id="KW-1185">Reference proteome</keyword>
<dbReference type="RefSeq" id="WP_101468937.1">
    <property type="nucleotide sequence ID" value="NZ_PJMW01000003.1"/>
</dbReference>
<dbReference type="OrthoDB" id="4568805at2"/>
<organism evidence="1 2">
    <name type="scientific">Nocardia fluminea</name>
    <dbReference type="NCBI Taxonomy" id="134984"/>
    <lineage>
        <taxon>Bacteria</taxon>
        <taxon>Bacillati</taxon>
        <taxon>Actinomycetota</taxon>
        <taxon>Actinomycetes</taxon>
        <taxon>Mycobacteriales</taxon>
        <taxon>Nocardiaceae</taxon>
        <taxon>Nocardia</taxon>
    </lineage>
</organism>
<sequence>MTDPAIPTTAALDTLYAAANPVSGDQFVIYAPGGHDERGMYTVAHVTGPTDRVAIPRVHLVHPDDIAAYATGAVNRLRDRHAGWTVSVWLNRTTGPLHEHLPR</sequence>
<evidence type="ECO:0000313" key="1">
    <source>
        <dbReference type="EMBL" id="PKV76770.1"/>
    </source>
</evidence>
<evidence type="ECO:0000313" key="2">
    <source>
        <dbReference type="Proteomes" id="UP000233766"/>
    </source>
</evidence>
<dbReference type="AlphaFoldDB" id="A0A2N3V564"/>
<name>A0A2N3V564_9NOCA</name>
<proteinExistence type="predicted"/>
<comment type="caution">
    <text evidence="1">The sequence shown here is derived from an EMBL/GenBank/DDBJ whole genome shotgun (WGS) entry which is preliminary data.</text>
</comment>
<protein>
    <submittedName>
        <fullName evidence="1">Uncharacterized protein</fullName>
    </submittedName>
</protein>
<reference evidence="1 2" key="1">
    <citation type="submission" date="2017-12" db="EMBL/GenBank/DDBJ databases">
        <title>Sequencing the genomes of 1000 Actinobacteria strains.</title>
        <authorList>
            <person name="Klenk H.-P."/>
        </authorList>
    </citation>
    <scope>NUCLEOTIDE SEQUENCE [LARGE SCALE GENOMIC DNA]</scope>
    <source>
        <strain evidence="1 2">DSM 44489</strain>
    </source>
</reference>
<dbReference type="Proteomes" id="UP000233766">
    <property type="component" value="Unassembled WGS sequence"/>
</dbReference>
<dbReference type="EMBL" id="PJMW01000003">
    <property type="protein sequence ID" value="PKV76770.1"/>
    <property type="molecule type" value="Genomic_DNA"/>
</dbReference>
<accession>A0A2N3V564</accession>
<gene>
    <name evidence="1" type="ORF">ATK86_7173</name>
</gene>